<feature type="transmembrane region" description="Helical" evidence="7">
    <location>
        <begin position="146"/>
        <end position="166"/>
    </location>
</feature>
<organism evidence="10 11">
    <name type="scientific">Veronia pacifica</name>
    <dbReference type="NCBI Taxonomy" id="1080227"/>
    <lineage>
        <taxon>Bacteria</taxon>
        <taxon>Pseudomonadati</taxon>
        <taxon>Pseudomonadota</taxon>
        <taxon>Gammaproteobacteria</taxon>
        <taxon>Vibrionales</taxon>
        <taxon>Vibrionaceae</taxon>
        <taxon>Veronia</taxon>
    </lineage>
</organism>
<accession>A0A1C3EPN2</accession>
<feature type="transmembrane region" description="Helical" evidence="7">
    <location>
        <begin position="492"/>
        <end position="510"/>
    </location>
</feature>
<dbReference type="NCBIfam" id="TIGR01666">
    <property type="entry name" value="YCCS"/>
    <property type="match status" value="1"/>
</dbReference>
<feature type="transmembrane region" description="Helical" evidence="7">
    <location>
        <begin position="95"/>
        <end position="112"/>
    </location>
</feature>
<dbReference type="InterPro" id="IPR032692">
    <property type="entry name" value="YccS_N"/>
</dbReference>
<evidence type="ECO:0000313" key="10">
    <source>
        <dbReference type="EMBL" id="ODA35207.1"/>
    </source>
</evidence>
<protein>
    <submittedName>
        <fullName evidence="10">TIGR01666 family membrane protein</fullName>
    </submittedName>
</protein>
<evidence type="ECO:0000256" key="4">
    <source>
        <dbReference type="ARBA" id="ARBA00022989"/>
    </source>
</evidence>
<evidence type="ECO:0000256" key="5">
    <source>
        <dbReference type="ARBA" id="ARBA00023136"/>
    </source>
</evidence>
<dbReference type="RefSeq" id="WP_068899739.1">
    <property type="nucleotide sequence ID" value="NZ_JBHUIF010000033.1"/>
</dbReference>
<feature type="transmembrane region" description="Helical" evidence="7">
    <location>
        <begin position="392"/>
        <end position="414"/>
    </location>
</feature>
<feature type="transmembrane region" description="Helical" evidence="7">
    <location>
        <begin position="71"/>
        <end position="89"/>
    </location>
</feature>
<comment type="subcellular location">
    <subcellularLocation>
        <location evidence="1">Cell membrane</location>
        <topology evidence="1">Multi-pass membrane protein</topology>
    </subcellularLocation>
</comment>
<feature type="domain" description="Integral membrane protein YccS N-terminal" evidence="8">
    <location>
        <begin position="71"/>
        <end position="350"/>
    </location>
</feature>
<dbReference type="GO" id="GO:0005886">
    <property type="term" value="C:plasma membrane"/>
    <property type="evidence" value="ECO:0007669"/>
    <property type="project" value="UniProtKB-SubCell"/>
</dbReference>
<comment type="caution">
    <text evidence="10">The sequence shown here is derived from an EMBL/GenBank/DDBJ whole genome shotgun (WGS) entry which is preliminary data.</text>
</comment>
<dbReference type="Pfam" id="PF12805">
    <property type="entry name" value="FUSC-like"/>
    <property type="match status" value="1"/>
</dbReference>
<feature type="transmembrane region" description="Helical" evidence="7">
    <location>
        <begin position="468"/>
        <end position="485"/>
    </location>
</feature>
<evidence type="ECO:0000256" key="6">
    <source>
        <dbReference type="ARBA" id="ARBA00043993"/>
    </source>
</evidence>
<evidence type="ECO:0000256" key="2">
    <source>
        <dbReference type="ARBA" id="ARBA00022475"/>
    </source>
</evidence>
<sequence>MNRQLTPNKFRHYWSNSRINYSIRVFIALSSIVLACWWQNSIEAINPLVLGVIASALAETDDSLVGRFKSLTVTLICFSIATLSVSFLFPYPELFAAGLFCSTFFFVMLGAIGSRYATIAFASLMIAVYTMLSVEDGTALLQPTLLMSGASWYGLISLIWLAIWPLQPVQHHLSSIFAELGDYFSLKSDLFLPTSEPSPQQTRLKLANQNSQVVGALNLAKSALLSRTRRSASNNTTSALLQSYFIAQDIHERISSSHYLYADLYDAFFHSDLLFRVRLLMQQQAHSCRAIAEAITLAQPYQHAEANQRLLLELADAIEYVKQHNTQASSELIAQVDYLFRNLETVENQLNNVTNAHFVANEQADSELADFEAHSVKEKFYRIKAQLTPKALLFRHGIRLATALTVGYGVIQMLDLEQGYWLMLTALFVCQPSYAATRSKLTDRVFGTVSGLAAGLPLMTLFPDSGGQLALMVVFGMLFFAFRVTHYMLATTCITLFVLMSFNQLGHGFAVMVPRMADTIAGCIIAALAVRFILPDWQAHRLRGIMSDTLTANSQYLQKVLTQYHEGKQDTVEYRVVRRQAHNKDSQLTTAMSNMLAEPGRYRTATDEGFRFLCLTNAMLGYISAIGAHRQPIESGDLLEAIETAHQHVSDGLAQLVNEIDNPDPDIAALQWEERPSSWRELNHSSDSAEFILRQLSLIERIIPELYSLIGSLNSKALNTSKA</sequence>
<keyword evidence="3 7" id="KW-0812">Transmembrane</keyword>
<dbReference type="Pfam" id="PF13515">
    <property type="entry name" value="FUSC_2"/>
    <property type="match status" value="1"/>
</dbReference>
<evidence type="ECO:0000256" key="1">
    <source>
        <dbReference type="ARBA" id="ARBA00004651"/>
    </source>
</evidence>
<dbReference type="Proteomes" id="UP000094936">
    <property type="component" value="Unassembled WGS sequence"/>
</dbReference>
<gene>
    <name evidence="10" type="ORF">A8L45_04655</name>
</gene>
<dbReference type="OrthoDB" id="8670769at2"/>
<keyword evidence="2" id="KW-1003">Cell membrane</keyword>
<evidence type="ECO:0000259" key="9">
    <source>
        <dbReference type="Pfam" id="PF13515"/>
    </source>
</evidence>
<feature type="domain" description="Integral membrane bound transporter" evidence="9">
    <location>
        <begin position="409"/>
        <end position="528"/>
    </location>
</feature>
<dbReference type="NCBIfam" id="TIGR01667">
    <property type="entry name" value="YCCS_YHFK"/>
    <property type="match status" value="1"/>
</dbReference>
<proteinExistence type="inferred from homology"/>
<dbReference type="EMBL" id="LYBM01000005">
    <property type="protein sequence ID" value="ODA35207.1"/>
    <property type="molecule type" value="Genomic_DNA"/>
</dbReference>
<keyword evidence="5 7" id="KW-0472">Membrane</keyword>
<dbReference type="InterPro" id="IPR010019">
    <property type="entry name" value="Integral_membrane_YccS"/>
</dbReference>
<dbReference type="InterPro" id="IPR010020">
    <property type="entry name" value="Integral_membrane_YCCS_YHJK"/>
</dbReference>
<keyword evidence="11" id="KW-1185">Reference proteome</keyword>
<evidence type="ECO:0000256" key="3">
    <source>
        <dbReference type="ARBA" id="ARBA00022692"/>
    </source>
</evidence>
<evidence type="ECO:0000259" key="8">
    <source>
        <dbReference type="Pfam" id="PF12805"/>
    </source>
</evidence>
<comment type="similarity">
    <text evidence="6">Belongs to the YccS/YhfK family.</text>
</comment>
<feature type="transmembrane region" description="Helical" evidence="7">
    <location>
        <begin position="21"/>
        <end position="38"/>
    </location>
</feature>
<dbReference type="AlphaFoldDB" id="A0A1C3EPN2"/>
<dbReference type="InterPro" id="IPR049453">
    <property type="entry name" value="Memb_transporter_dom"/>
</dbReference>
<dbReference type="STRING" id="1080227.A8L45_04655"/>
<dbReference type="PANTHER" id="PTHR30509:SF8">
    <property type="entry name" value="INNER MEMBRANE PROTEIN YCCS"/>
    <property type="match status" value="1"/>
</dbReference>
<evidence type="ECO:0000256" key="7">
    <source>
        <dbReference type="SAM" id="Phobius"/>
    </source>
</evidence>
<name>A0A1C3EPN2_9GAMM</name>
<evidence type="ECO:0000313" key="11">
    <source>
        <dbReference type="Proteomes" id="UP000094936"/>
    </source>
</evidence>
<feature type="transmembrane region" description="Helical" evidence="7">
    <location>
        <begin position="516"/>
        <end position="534"/>
    </location>
</feature>
<reference evidence="10 11" key="1">
    <citation type="submission" date="2016-05" db="EMBL/GenBank/DDBJ databases">
        <title>Genomic Taxonomy of the Vibrionaceae.</title>
        <authorList>
            <person name="Gomez-Gil B."/>
            <person name="Enciso-Ibarra J."/>
        </authorList>
    </citation>
    <scope>NUCLEOTIDE SEQUENCE [LARGE SCALE GENOMIC DNA]</scope>
    <source>
        <strain evidence="10 11">CAIM 1920</strain>
    </source>
</reference>
<keyword evidence="4 7" id="KW-1133">Transmembrane helix</keyword>
<dbReference type="PANTHER" id="PTHR30509">
    <property type="entry name" value="P-HYDROXYBENZOIC ACID EFFLUX PUMP SUBUNIT-RELATED"/>
    <property type="match status" value="1"/>
</dbReference>